<name>A0A150WZP3_9BACT</name>
<feature type="domain" description="Cyclic nucleotide-binding" evidence="1">
    <location>
        <begin position="16"/>
        <end position="128"/>
    </location>
</feature>
<accession>A0A150WZP3</accession>
<comment type="caution">
    <text evidence="2">The sequence shown here is derived from an EMBL/GenBank/DDBJ whole genome shotgun (WGS) entry which is preliminary data.</text>
</comment>
<protein>
    <recommendedName>
        <fullName evidence="1">Cyclic nucleotide-binding domain-containing protein</fullName>
    </recommendedName>
</protein>
<reference evidence="2 3" key="1">
    <citation type="submission" date="2016-01" db="EMBL/GenBank/DDBJ databases">
        <title>Genome sequencing of Roseivirga echinicomitans KMM 6058.</title>
        <authorList>
            <person name="Selvaratnam C."/>
            <person name="Thevarajoo S."/>
            <person name="Goh K.M."/>
            <person name="Ee R."/>
            <person name="Chan K.-G."/>
            <person name="Chong C.S."/>
        </authorList>
    </citation>
    <scope>NUCLEOTIDE SEQUENCE [LARGE SCALE GENOMIC DNA]</scope>
    <source>
        <strain evidence="2 3">KMM 6058</strain>
    </source>
</reference>
<evidence type="ECO:0000313" key="3">
    <source>
        <dbReference type="Proteomes" id="UP000075615"/>
    </source>
</evidence>
<evidence type="ECO:0000259" key="1">
    <source>
        <dbReference type="PROSITE" id="PS50042"/>
    </source>
</evidence>
<dbReference type="InterPro" id="IPR018490">
    <property type="entry name" value="cNMP-bd_dom_sf"/>
</dbReference>
<dbReference type="CDD" id="cd00038">
    <property type="entry name" value="CAP_ED"/>
    <property type="match status" value="1"/>
</dbReference>
<keyword evidence="3" id="KW-1185">Reference proteome</keyword>
<sequence>MNSEQIKERTRPLVNRVSPVSEGSLDLISDLILVEFYEKGDVFIDRGKKNNKEYFVYEGVCRSFLLSPEGEEVTISYFLEGSVLSPNKTRTANQKSHLNFQALTELTVASLNADKFEQLMINHIDIREFGNMVLQYELLAKVEKEIALASLNAKERLILFREKYHFLENLISHVDIASYLGITNISLSRLRKELMK</sequence>
<dbReference type="SUPFAM" id="SSF51206">
    <property type="entry name" value="cAMP-binding domain-like"/>
    <property type="match status" value="1"/>
</dbReference>
<dbReference type="OrthoDB" id="667553at2"/>
<dbReference type="InterPro" id="IPR000595">
    <property type="entry name" value="cNMP-bd_dom"/>
</dbReference>
<dbReference type="EMBL" id="LRDB01000052">
    <property type="protein sequence ID" value="KYG71958.1"/>
    <property type="molecule type" value="Genomic_DNA"/>
</dbReference>
<organism evidence="2 3">
    <name type="scientific">Roseivirga echinicomitans</name>
    <dbReference type="NCBI Taxonomy" id="296218"/>
    <lineage>
        <taxon>Bacteria</taxon>
        <taxon>Pseudomonadati</taxon>
        <taxon>Bacteroidota</taxon>
        <taxon>Cytophagia</taxon>
        <taxon>Cytophagales</taxon>
        <taxon>Roseivirgaceae</taxon>
        <taxon>Roseivirga</taxon>
    </lineage>
</organism>
<dbReference type="STRING" id="296218.AWN68_12320"/>
<dbReference type="InterPro" id="IPR014710">
    <property type="entry name" value="RmlC-like_jellyroll"/>
</dbReference>
<dbReference type="RefSeq" id="WP_068419195.1">
    <property type="nucleotide sequence ID" value="NZ_LRDB01000052.1"/>
</dbReference>
<dbReference type="AlphaFoldDB" id="A0A150WZP3"/>
<proteinExistence type="predicted"/>
<dbReference type="Gene3D" id="2.60.120.10">
    <property type="entry name" value="Jelly Rolls"/>
    <property type="match status" value="1"/>
</dbReference>
<dbReference type="PROSITE" id="PS50042">
    <property type="entry name" value="CNMP_BINDING_3"/>
    <property type="match status" value="1"/>
</dbReference>
<evidence type="ECO:0000313" key="2">
    <source>
        <dbReference type="EMBL" id="KYG71958.1"/>
    </source>
</evidence>
<dbReference type="Pfam" id="PF00027">
    <property type="entry name" value="cNMP_binding"/>
    <property type="match status" value="1"/>
</dbReference>
<dbReference type="Proteomes" id="UP000075615">
    <property type="component" value="Unassembled WGS sequence"/>
</dbReference>
<gene>
    <name evidence="2" type="ORF">AWN68_12320</name>
</gene>